<dbReference type="InterPro" id="IPR011009">
    <property type="entry name" value="Kinase-like_dom_sf"/>
</dbReference>
<dbReference type="PROSITE" id="PS50011">
    <property type="entry name" value="PROTEIN_KINASE_DOM"/>
    <property type="match status" value="1"/>
</dbReference>
<dbReference type="Pfam" id="PF00617">
    <property type="entry name" value="RasGEF"/>
    <property type="match status" value="1"/>
</dbReference>
<evidence type="ECO:0000313" key="7">
    <source>
        <dbReference type="Proteomes" id="UP000053477"/>
    </source>
</evidence>
<dbReference type="Gene3D" id="1.10.840.10">
    <property type="entry name" value="Ras guanine-nucleotide exchange factors catalytic domain"/>
    <property type="match status" value="1"/>
</dbReference>
<dbReference type="GO" id="GO:0005085">
    <property type="term" value="F:guanyl-nucleotide exchange factor activity"/>
    <property type="evidence" value="ECO:0007669"/>
    <property type="project" value="UniProtKB-KW"/>
</dbReference>
<dbReference type="InterPro" id="IPR059179">
    <property type="entry name" value="MLKL-like_MCAfunc"/>
</dbReference>
<dbReference type="STRING" id="27342.A0A0H2RZD1"/>
<keyword evidence="7" id="KW-1185">Reference proteome</keyword>
<reference evidence="6 7" key="1">
    <citation type="submission" date="2015-04" db="EMBL/GenBank/DDBJ databases">
        <title>Complete genome sequence of Schizopora paradoxa KUC8140, a cosmopolitan wood degrader in East Asia.</title>
        <authorList>
            <consortium name="DOE Joint Genome Institute"/>
            <person name="Min B."/>
            <person name="Park H."/>
            <person name="Jang Y."/>
            <person name="Kim J.-J."/>
            <person name="Kim K.H."/>
            <person name="Pangilinan J."/>
            <person name="Lipzen A."/>
            <person name="Riley R."/>
            <person name="Grigoriev I.V."/>
            <person name="Spatafora J.W."/>
            <person name="Choi I.-G."/>
        </authorList>
    </citation>
    <scope>NUCLEOTIDE SEQUENCE [LARGE SCALE GENOMIC DNA]</scope>
    <source>
        <strain evidence="6 7">KUC8140</strain>
    </source>
</reference>
<evidence type="ECO:0000256" key="2">
    <source>
        <dbReference type="ARBA" id="ARBA00022840"/>
    </source>
</evidence>
<dbReference type="GO" id="GO:0004672">
    <property type="term" value="F:protein kinase activity"/>
    <property type="evidence" value="ECO:0007669"/>
    <property type="project" value="InterPro"/>
</dbReference>
<dbReference type="GO" id="GO:0005524">
    <property type="term" value="F:ATP binding"/>
    <property type="evidence" value="ECO:0007669"/>
    <property type="project" value="UniProtKB-KW"/>
</dbReference>
<dbReference type="SUPFAM" id="SSF56112">
    <property type="entry name" value="Protein kinase-like (PK-like)"/>
    <property type="match status" value="1"/>
</dbReference>
<name>A0A0H2RZD1_9AGAM</name>
<evidence type="ECO:0000313" key="6">
    <source>
        <dbReference type="EMBL" id="KLO14883.1"/>
    </source>
</evidence>
<dbReference type="OrthoDB" id="4062651at2759"/>
<dbReference type="CDD" id="cd21037">
    <property type="entry name" value="MLKL_NTD"/>
    <property type="match status" value="1"/>
</dbReference>
<evidence type="ECO:0000259" key="4">
    <source>
        <dbReference type="PROSITE" id="PS50009"/>
    </source>
</evidence>
<proteinExistence type="predicted"/>
<dbReference type="InterPro" id="IPR023578">
    <property type="entry name" value="Ras_GEF_dom_sf"/>
</dbReference>
<protein>
    <recommendedName>
        <fullName evidence="8">Non-specific serine/threonine protein kinase</fullName>
    </recommendedName>
</protein>
<dbReference type="AlphaFoldDB" id="A0A0H2RZD1"/>
<dbReference type="PROSITE" id="PS50009">
    <property type="entry name" value="RASGEF_CAT"/>
    <property type="match status" value="1"/>
</dbReference>
<keyword evidence="2" id="KW-0067">ATP-binding</keyword>
<feature type="domain" description="Ras-GEF" evidence="4">
    <location>
        <begin position="785"/>
        <end position="1011"/>
    </location>
</feature>
<dbReference type="EMBL" id="KQ085937">
    <property type="protein sequence ID" value="KLO14883.1"/>
    <property type="molecule type" value="Genomic_DNA"/>
</dbReference>
<dbReference type="InParanoid" id="A0A0H2RZD1"/>
<keyword evidence="1" id="KW-0547">Nucleotide-binding</keyword>
<dbReference type="SUPFAM" id="SSF48366">
    <property type="entry name" value="Ras GEF"/>
    <property type="match status" value="1"/>
</dbReference>
<evidence type="ECO:0000256" key="1">
    <source>
        <dbReference type="ARBA" id="ARBA00022741"/>
    </source>
</evidence>
<dbReference type="InterPro" id="IPR050198">
    <property type="entry name" value="Non-receptor_tyrosine_kinases"/>
</dbReference>
<keyword evidence="3" id="KW-0344">Guanine-nucleotide releasing factor</keyword>
<dbReference type="GO" id="GO:0007264">
    <property type="term" value="P:small GTPase-mediated signal transduction"/>
    <property type="evidence" value="ECO:0007669"/>
    <property type="project" value="InterPro"/>
</dbReference>
<evidence type="ECO:0000259" key="5">
    <source>
        <dbReference type="PROSITE" id="PS50011"/>
    </source>
</evidence>
<dbReference type="InterPro" id="IPR036964">
    <property type="entry name" value="RASGEF_cat_dom_sf"/>
</dbReference>
<dbReference type="InterPro" id="IPR001895">
    <property type="entry name" value="RASGEF_cat_dom"/>
</dbReference>
<gene>
    <name evidence="6" type="ORF">SCHPADRAFT_871926</name>
</gene>
<feature type="domain" description="Protein kinase" evidence="5">
    <location>
        <begin position="200"/>
        <end position="485"/>
    </location>
</feature>
<organism evidence="6 7">
    <name type="scientific">Schizopora paradoxa</name>
    <dbReference type="NCBI Taxonomy" id="27342"/>
    <lineage>
        <taxon>Eukaryota</taxon>
        <taxon>Fungi</taxon>
        <taxon>Dikarya</taxon>
        <taxon>Basidiomycota</taxon>
        <taxon>Agaricomycotina</taxon>
        <taxon>Agaricomycetes</taxon>
        <taxon>Hymenochaetales</taxon>
        <taxon>Schizoporaceae</taxon>
        <taxon>Schizopora</taxon>
    </lineage>
</organism>
<evidence type="ECO:0000256" key="3">
    <source>
        <dbReference type="PROSITE-ProRule" id="PRU00168"/>
    </source>
</evidence>
<dbReference type="PANTHER" id="PTHR24418">
    <property type="entry name" value="TYROSINE-PROTEIN KINASE"/>
    <property type="match status" value="1"/>
</dbReference>
<dbReference type="Proteomes" id="UP000053477">
    <property type="component" value="Unassembled WGS sequence"/>
</dbReference>
<sequence>MNFASTLADVADFPGVDDLALNLVEALQNISVYRHQADELANRCTQLLLAYREACEGLEDTTHFTAAADEITTVVEKANEKAQIWAKMGRVKSLVNQSKIKEGIESLYRDVETCAHKFNIATSAGLRRTNRDMELIRVKDDVENKELLQKMLQDVETLKEIISNPNVGNVAHTIEKELDQPLGRAERDNLHQGLLEIYQETNVSPPGTDLTGQVEKLSIRPEVSGSENDIFIGVWLGKTRVALKLYRALGRTRKARKRFEHEVGLWRELQHPNICRLYGIAVFNDAVYSVSSWMENGDVLSYVKSSIQEINRLGMLVDVASGVEYLHSRKLAHGDIRAANILIDEDGRACISGFGFSKVLEDVESDERSPVSDRVHNSVRWHAPELIRQGNEWPALISPTTDVWSYGMLCLEIMTGNQPYAHRSRDNDVIADLLSNRLPPRPAESIIRSRGLTDDIWEVMLSCWRPDPLKRPDMKTIRYILQSTMAGIIPAGGSITNSLVPADERSLPLLLDPSVQDTRITLTEHFPESNSTESVESWLNFDSLSDLDRGLTLKIPARSCSRRRLSDPPPDVLEASRDISDGLHSSSLPNSIGAKLFGTRNASSSSSLLPTQSALLNHDDLDVRVKVRRDVQGRLVRGTLAALVDELLVRSQGSIEYRAYQETFLTNVCLINPKDEPLRVIIRLLLRHHVLAESKSSEERVTIRYKILDFLKSMLMERHENAIDTSILKDLLVFLEGIVSPPSFADAARDLKFSTEALIRRREHSNIRSLISNSDGKPLPTPSFEPKGFALGMMVIEGNVFKRITSTDCVLHLSGHGQLTSVSESMVLNERIVMWVKRAILRPDRISDRGDTLRFFINTASECQRLGNLSSMVAILKAINSTDITGLKKSREHLKRETKVLRNLEKLSMVLDPAHDYKTYKDLLLDTKHRCIPWLTVHLEDLNNYLKEHEAEVVEDGHRLVNFQRYRSLSEKISKMLVYQDKLRGLLVASELSPGPELKDYLERRIMSTPMDSKAKAALEARSLELCTLEAENSHRRIDELRNVGFG</sequence>
<evidence type="ECO:0008006" key="8">
    <source>
        <dbReference type="Google" id="ProtNLM"/>
    </source>
</evidence>
<dbReference type="InterPro" id="IPR000719">
    <property type="entry name" value="Prot_kinase_dom"/>
</dbReference>
<accession>A0A0H2RZD1</accession>
<dbReference type="Pfam" id="PF07714">
    <property type="entry name" value="PK_Tyr_Ser-Thr"/>
    <property type="match status" value="1"/>
</dbReference>
<dbReference type="InterPro" id="IPR001245">
    <property type="entry name" value="Ser-Thr/Tyr_kinase_cat_dom"/>
</dbReference>
<dbReference type="Gene3D" id="1.10.510.10">
    <property type="entry name" value="Transferase(Phosphotransferase) domain 1"/>
    <property type="match status" value="1"/>
</dbReference>
<dbReference type="SMART" id="SM00147">
    <property type="entry name" value="RasGEF"/>
    <property type="match status" value="1"/>
</dbReference>